<comment type="subcellular location">
    <subcellularLocation>
        <location evidence="1">Membrane</location>
        <topology evidence="1">Multi-pass membrane protein</topology>
    </subcellularLocation>
</comment>
<evidence type="ECO:0000313" key="7">
    <source>
        <dbReference type="Proteomes" id="UP000001542"/>
    </source>
</evidence>
<feature type="transmembrane region" description="Helical" evidence="5">
    <location>
        <begin position="87"/>
        <end position="107"/>
    </location>
</feature>
<protein>
    <submittedName>
        <fullName evidence="6">Uncharacterized protein</fullName>
    </submittedName>
</protein>
<dbReference type="RefSeq" id="XP_001310130.1">
    <property type="nucleotide sequence ID" value="XM_001310129.1"/>
</dbReference>
<accession>A2FD07</accession>
<dbReference type="Proteomes" id="UP000001542">
    <property type="component" value="Unassembled WGS sequence"/>
</dbReference>
<keyword evidence="3 5" id="KW-1133">Transmembrane helix</keyword>
<keyword evidence="4 5" id="KW-0472">Membrane</keyword>
<dbReference type="InterPro" id="IPR037185">
    <property type="entry name" value="EmrE-like"/>
</dbReference>
<dbReference type="AlphaFoldDB" id="A2FD07"/>
<reference evidence="6" key="2">
    <citation type="journal article" date="2007" name="Science">
        <title>Draft genome sequence of the sexually transmitted pathogen Trichomonas vaginalis.</title>
        <authorList>
            <person name="Carlton J.M."/>
            <person name="Hirt R.P."/>
            <person name="Silva J.C."/>
            <person name="Delcher A.L."/>
            <person name="Schatz M."/>
            <person name="Zhao Q."/>
            <person name="Wortman J.R."/>
            <person name="Bidwell S.L."/>
            <person name="Alsmark U.C.M."/>
            <person name="Besteiro S."/>
            <person name="Sicheritz-Ponten T."/>
            <person name="Noel C.J."/>
            <person name="Dacks J.B."/>
            <person name="Foster P.G."/>
            <person name="Simillion C."/>
            <person name="Van de Peer Y."/>
            <person name="Miranda-Saavedra D."/>
            <person name="Barton G.J."/>
            <person name="Westrop G.D."/>
            <person name="Mueller S."/>
            <person name="Dessi D."/>
            <person name="Fiori P.L."/>
            <person name="Ren Q."/>
            <person name="Paulsen I."/>
            <person name="Zhang H."/>
            <person name="Bastida-Corcuera F.D."/>
            <person name="Simoes-Barbosa A."/>
            <person name="Brown M.T."/>
            <person name="Hayes R.D."/>
            <person name="Mukherjee M."/>
            <person name="Okumura C.Y."/>
            <person name="Schneider R."/>
            <person name="Smith A.J."/>
            <person name="Vanacova S."/>
            <person name="Villalvazo M."/>
            <person name="Haas B.J."/>
            <person name="Pertea M."/>
            <person name="Feldblyum T.V."/>
            <person name="Utterback T.R."/>
            <person name="Shu C.L."/>
            <person name="Osoegawa K."/>
            <person name="de Jong P.J."/>
            <person name="Hrdy I."/>
            <person name="Horvathova L."/>
            <person name="Zubacova Z."/>
            <person name="Dolezal P."/>
            <person name="Malik S.B."/>
            <person name="Logsdon J.M. Jr."/>
            <person name="Henze K."/>
            <person name="Gupta A."/>
            <person name="Wang C.C."/>
            <person name="Dunne R.L."/>
            <person name="Upcroft J.A."/>
            <person name="Upcroft P."/>
            <person name="White O."/>
            <person name="Salzberg S.L."/>
            <person name="Tang P."/>
            <person name="Chiu C.-H."/>
            <person name="Lee Y.-S."/>
            <person name="Embley T.M."/>
            <person name="Coombs G.H."/>
            <person name="Mottram J.C."/>
            <person name="Tachezy J."/>
            <person name="Fraser-Liggett C.M."/>
            <person name="Johnson P.J."/>
        </authorList>
    </citation>
    <scope>NUCLEOTIDE SEQUENCE [LARGE SCALE GENOMIC DNA]</scope>
    <source>
        <strain evidence="6">G3</strain>
    </source>
</reference>
<dbReference type="GO" id="GO:0005794">
    <property type="term" value="C:Golgi apparatus"/>
    <property type="evidence" value="ECO:0000318"/>
    <property type="project" value="GO_Central"/>
</dbReference>
<dbReference type="OrthoDB" id="10534527at2759"/>
<dbReference type="VEuPathDB" id="TrichDB:TVAG_218140"/>
<dbReference type="GO" id="GO:0015786">
    <property type="term" value="P:UDP-glucose transmembrane transport"/>
    <property type="evidence" value="ECO:0000318"/>
    <property type="project" value="GO_Central"/>
</dbReference>
<evidence type="ECO:0000313" key="6">
    <source>
        <dbReference type="EMBL" id="EAX97200.1"/>
    </source>
</evidence>
<feature type="transmembrane region" description="Helical" evidence="5">
    <location>
        <begin position="35"/>
        <end position="54"/>
    </location>
</feature>
<organism evidence="6 7">
    <name type="scientific">Trichomonas vaginalis (strain ATCC PRA-98 / G3)</name>
    <dbReference type="NCBI Taxonomy" id="412133"/>
    <lineage>
        <taxon>Eukaryota</taxon>
        <taxon>Metamonada</taxon>
        <taxon>Parabasalia</taxon>
        <taxon>Trichomonadida</taxon>
        <taxon>Trichomonadidae</taxon>
        <taxon>Trichomonas</taxon>
    </lineage>
</organism>
<gene>
    <name evidence="6" type="ORF">TVAG_218140</name>
</gene>
<name>A2FD07_TRIV3</name>
<keyword evidence="7" id="KW-1185">Reference proteome</keyword>
<reference evidence="6" key="1">
    <citation type="submission" date="2006-10" db="EMBL/GenBank/DDBJ databases">
        <authorList>
            <person name="Amadeo P."/>
            <person name="Zhao Q."/>
            <person name="Wortman J."/>
            <person name="Fraser-Liggett C."/>
            <person name="Carlton J."/>
        </authorList>
    </citation>
    <scope>NUCLEOTIDE SEQUENCE</scope>
    <source>
        <strain evidence="6">G3</strain>
    </source>
</reference>
<evidence type="ECO:0000256" key="5">
    <source>
        <dbReference type="SAM" id="Phobius"/>
    </source>
</evidence>
<evidence type="ECO:0000256" key="1">
    <source>
        <dbReference type="ARBA" id="ARBA00004141"/>
    </source>
</evidence>
<dbReference type="InParanoid" id="A2FD07"/>
<keyword evidence="2 5" id="KW-0812">Transmembrane</keyword>
<dbReference type="EMBL" id="DS113725">
    <property type="protein sequence ID" value="EAX97200.1"/>
    <property type="molecule type" value="Genomic_DNA"/>
</dbReference>
<dbReference type="KEGG" id="tva:4754979"/>
<sequence>MAMSIIPSFLMALASNNFDFSLKWIIPPYKAMPRLVLSAILYGGYMLSGNYGFYVSDLDFAVLFRLSVIISSSLCGLIFLGESLSFASTLCIILVLAGLVCLTSNFQWSTAKMPSINQLIVQIIAVFTSSFTSVMLKLTMKTIDELGYKTDQMTLLFWRYVLGCFPVLFASVVIEPNTVSNFLLVTDKEFIIWTIIGVLLSGVYQILNNVLHKWTALVTLTIVAQMKFLPTLAISHFLYSETRWTTQQIVGASLLIVGGVVYSLTRMDCNNNEQSNDAEKKESV</sequence>
<dbReference type="GO" id="GO:0015297">
    <property type="term" value="F:antiporter activity"/>
    <property type="evidence" value="ECO:0000318"/>
    <property type="project" value="GO_Central"/>
</dbReference>
<feature type="transmembrane region" description="Helical" evidence="5">
    <location>
        <begin position="157"/>
        <end position="174"/>
    </location>
</feature>
<feature type="transmembrane region" description="Helical" evidence="5">
    <location>
        <begin position="214"/>
        <end position="239"/>
    </location>
</feature>
<dbReference type="VEuPathDB" id="TrichDB:TVAGG3_0422860"/>
<dbReference type="GO" id="GO:0016020">
    <property type="term" value="C:membrane"/>
    <property type="evidence" value="ECO:0007669"/>
    <property type="project" value="UniProtKB-SubCell"/>
</dbReference>
<dbReference type="SUPFAM" id="SSF103481">
    <property type="entry name" value="Multidrug resistance efflux transporter EmrE"/>
    <property type="match status" value="1"/>
</dbReference>
<feature type="transmembrane region" description="Helical" evidence="5">
    <location>
        <begin position="190"/>
        <end position="207"/>
    </location>
</feature>
<proteinExistence type="predicted"/>
<evidence type="ECO:0000256" key="4">
    <source>
        <dbReference type="ARBA" id="ARBA00023136"/>
    </source>
</evidence>
<dbReference type="InterPro" id="IPR050186">
    <property type="entry name" value="TPT_transporter"/>
</dbReference>
<dbReference type="GO" id="GO:0005793">
    <property type="term" value="C:endoplasmic reticulum-Golgi intermediate compartment"/>
    <property type="evidence" value="ECO:0000318"/>
    <property type="project" value="GO_Central"/>
</dbReference>
<evidence type="ECO:0000256" key="2">
    <source>
        <dbReference type="ARBA" id="ARBA00022692"/>
    </source>
</evidence>
<feature type="transmembrane region" description="Helical" evidence="5">
    <location>
        <begin position="245"/>
        <end position="265"/>
    </location>
</feature>
<dbReference type="GO" id="GO:0005801">
    <property type="term" value="C:cis-Golgi network"/>
    <property type="evidence" value="ECO:0000318"/>
    <property type="project" value="GO_Central"/>
</dbReference>
<feature type="transmembrane region" description="Helical" evidence="5">
    <location>
        <begin position="60"/>
        <end position="80"/>
    </location>
</feature>
<dbReference type="PANTHER" id="PTHR11132">
    <property type="entry name" value="SOLUTE CARRIER FAMILY 35"/>
    <property type="match status" value="1"/>
</dbReference>
<evidence type="ECO:0000256" key="3">
    <source>
        <dbReference type="ARBA" id="ARBA00022989"/>
    </source>
</evidence>
<dbReference type="SMR" id="A2FD07"/>